<proteinExistence type="predicted"/>
<dbReference type="AlphaFoldDB" id="A0A238F8T2"/>
<dbReference type="Gene3D" id="3.40.50.720">
    <property type="entry name" value="NAD(P)-binding Rossmann-like Domain"/>
    <property type="match status" value="1"/>
</dbReference>
<dbReference type="GO" id="GO:0016491">
    <property type="term" value="F:oxidoreductase activity"/>
    <property type="evidence" value="ECO:0007669"/>
    <property type="project" value="UniProtKB-KW"/>
</dbReference>
<gene>
    <name evidence="2" type="ORF">BQ2448_5189</name>
</gene>
<dbReference type="EMBL" id="FMSP01000002">
    <property type="protein sequence ID" value="SCV67578.1"/>
    <property type="molecule type" value="Genomic_DNA"/>
</dbReference>
<sequence length="264" mass="29428">MEARTPFKVDAAISKLVEDNAECKGLLGYVKLDLASLKQTAAAADEVLAIEQRLDGLINNAGIMAVPYELTEDGVERQFQVNHLSHLLFTVKLLPMLEKTGEANGHPAQVINLSSFAHNFISVYSAASPSYMDLATVNRRFEPTGFIRYSQAKLAAILFLREFNKRVCPNVRSLTVHPGFLKSDLYKSWYLKPFVGIFIPLERGAWLSIYAALDPEVEEKDLWGSDLVPFCQVQKTTHAGEDPALAKQCWDLSEQLVNQKVGEI</sequence>
<dbReference type="SUPFAM" id="SSF51735">
    <property type="entry name" value="NAD(P)-binding Rossmann-fold domains"/>
    <property type="match status" value="1"/>
</dbReference>
<name>A0A238F8T2_9BASI</name>
<dbReference type="PANTHER" id="PTHR43157:SF31">
    <property type="entry name" value="PHOSPHATIDYLINOSITOL-GLYCAN BIOSYNTHESIS CLASS F PROTEIN"/>
    <property type="match status" value="1"/>
</dbReference>
<dbReference type="Pfam" id="PF00106">
    <property type="entry name" value="adh_short"/>
    <property type="match status" value="1"/>
</dbReference>
<dbReference type="InterPro" id="IPR002347">
    <property type="entry name" value="SDR_fam"/>
</dbReference>
<evidence type="ECO:0000256" key="1">
    <source>
        <dbReference type="ARBA" id="ARBA00023002"/>
    </source>
</evidence>
<dbReference type="PANTHER" id="PTHR43157">
    <property type="entry name" value="PHOSPHATIDYLINOSITOL-GLYCAN BIOSYNTHESIS CLASS F PROTEIN-RELATED"/>
    <property type="match status" value="1"/>
</dbReference>
<dbReference type="STRING" id="269621.A0A238F8T2"/>
<evidence type="ECO:0000313" key="2">
    <source>
        <dbReference type="EMBL" id="SCV67578.1"/>
    </source>
</evidence>
<reference evidence="3" key="1">
    <citation type="submission" date="2016-09" db="EMBL/GenBank/DDBJ databases">
        <authorList>
            <person name="Jeantristanb JTB J.-T."/>
            <person name="Ricardo R."/>
        </authorList>
    </citation>
    <scope>NUCLEOTIDE SEQUENCE [LARGE SCALE GENOMIC DNA]</scope>
</reference>
<keyword evidence="1" id="KW-0560">Oxidoreductase</keyword>
<protein>
    <submittedName>
        <fullName evidence="2">BQ2448_5189 protein</fullName>
    </submittedName>
</protein>
<keyword evidence="3" id="KW-1185">Reference proteome</keyword>
<evidence type="ECO:0000313" key="3">
    <source>
        <dbReference type="Proteomes" id="UP000198372"/>
    </source>
</evidence>
<dbReference type="Proteomes" id="UP000198372">
    <property type="component" value="Unassembled WGS sequence"/>
</dbReference>
<dbReference type="OrthoDB" id="191139at2759"/>
<dbReference type="PRINTS" id="PR00081">
    <property type="entry name" value="GDHRDH"/>
</dbReference>
<accession>A0A238F8T2</accession>
<dbReference type="InterPro" id="IPR036291">
    <property type="entry name" value="NAD(P)-bd_dom_sf"/>
</dbReference>
<organism evidence="2 3">
    <name type="scientific">Microbotryum intermedium</name>
    <dbReference type="NCBI Taxonomy" id="269621"/>
    <lineage>
        <taxon>Eukaryota</taxon>
        <taxon>Fungi</taxon>
        <taxon>Dikarya</taxon>
        <taxon>Basidiomycota</taxon>
        <taxon>Pucciniomycotina</taxon>
        <taxon>Microbotryomycetes</taxon>
        <taxon>Microbotryales</taxon>
        <taxon>Microbotryaceae</taxon>
        <taxon>Microbotryum</taxon>
    </lineage>
</organism>